<dbReference type="PROSITE" id="PS51115">
    <property type="entry name" value="LAMININ_IVA"/>
    <property type="match status" value="1"/>
</dbReference>
<keyword evidence="3" id="KW-1015">Disulfide bond</keyword>
<sequence length="206" mass="23114">MRQNDSGMFCLGCRNHELGGWIELYFPYVGLLTELGHKPVNVEGKYCDRCKSGHFGLRSDIAEGCLPCYCSGVTTLCESAIVKPKKIESLQDWLITDLQVTKSIKPNWNGQGVFSLGTAEFPGIKSLYWLAPPHYAGNKLTAYNADFVFRVQWVVMRGDTSGEPTRGPNMVIIGQRKFLISIRIGSFRVIDSMEVQETPQHNIILH</sequence>
<evidence type="ECO:0000256" key="1">
    <source>
        <dbReference type="ARBA" id="ARBA00022729"/>
    </source>
</evidence>
<dbReference type="CDD" id="cd00055">
    <property type="entry name" value="EGF_Lam"/>
    <property type="match status" value="1"/>
</dbReference>
<evidence type="ECO:0000259" key="5">
    <source>
        <dbReference type="PROSITE" id="PS51115"/>
    </source>
</evidence>
<evidence type="ECO:0000256" key="3">
    <source>
        <dbReference type="ARBA" id="ARBA00023157"/>
    </source>
</evidence>
<dbReference type="GO" id="GO:0048513">
    <property type="term" value="P:animal organ development"/>
    <property type="evidence" value="ECO:0007669"/>
    <property type="project" value="UniProtKB-ARBA"/>
</dbReference>
<proteinExistence type="predicted"/>
<dbReference type="Pfam" id="PF00053">
    <property type="entry name" value="EGF_laminin"/>
    <property type="match status" value="1"/>
</dbReference>
<keyword evidence="1" id="KW-0732">Signal</keyword>
<keyword evidence="2" id="KW-0677">Repeat</keyword>
<reference evidence="6" key="1">
    <citation type="submission" date="2022-01" db="EMBL/GenBank/DDBJ databases">
        <authorList>
            <person name="King R."/>
        </authorList>
    </citation>
    <scope>NUCLEOTIDE SEQUENCE</scope>
</reference>
<protein>
    <recommendedName>
        <fullName evidence="5">Laminin IV type A domain-containing protein</fullName>
    </recommendedName>
</protein>
<keyword evidence="7" id="KW-1185">Reference proteome</keyword>
<dbReference type="GO" id="GO:0048731">
    <property type="term" value="P:system development"/>
    <property type="evidence" value="ECO:0007669"/>
    <property type="project" value="UniProtKB-ARBA"/>
</dbReference>
<dbReference type="InterPro" id="IPR000034">
    <property type="entry name" value="Laminin_IV"/>
</dbReference>
<name>A0A9N9SMA9_PHACE</name>
<dbReference type="AlphaFoldDB" id="A0A9N9SMA9"/>
<reference evidence="6" key="2">
    <citation type="submission" date="2022-10" db="EMBL/GenBank/DDBJ databases">
        <authorList>
            <consortium name="ENA_rothamsted_submissions"/>
            <consortium name="culmorum"/>
            <person name="King R."/>
        </authorList>
    </citation>
    <scope>NUCLEOTIDE SEQUENCE</scope>
</reference>
<gene>
    <name evidence="6" type="ORF">PHAECO_LOCUS11329</name>
</gene>
<evidence type="ECO:0000313" key="6">
    <source>
        <dbReference type="EMBL" id="CAG9823407.1"/>
    </source>
</evidence>
<dbReference type="InterPro" id="IPR002049">
    <property type="entry name" value="LE_dom"/>
</dbReference>
<evidence type="ECO:0000256" key="4">
    <source>
        <dbReference type="ARBA" id="ARBA00023180"/>
    </source>
</evidence>
<feature type="domain" description="Laminin IV type A" evidence="5">
    <location>
        <begin position="88"/>
        <end position="206"/>
    </location>
</feature>
<evidence type="ECO:0000256" key="2">
    <source>
        <dbReference type="ARBA" id="ARBA00022737"/>
    </source>
</evidence>
<dbReference type="Pfam" id="PF00052">
    <property type="entry name" value="Laminin_B"/>
    <property type="match status" value="1"/>
</dbReference>
<organism evidence="6 7">
    <name type="scientific">Phaedon cochleariae</name>
    <name type="common">Mustard beetle</name>
    <dbReference type="NCBI Taxonomy" id="80249"/>
    <lineage>
        <taxon>Eukaryota</taxon>
        <taxon>Metazoa</taxon>
        <taxon>Ecdysozoa</taxon>
        <taxon>Arthropoda</taxon>
        <taxon>Hexapoda</taxon>
        <taxon>Insecta</taxon>
        <taxon>Pterygota</taxon>
        <taxon>Neoptera</taxon>
        <taxon>Endopterygota</taxon>
        <taxon>Coleoptera</taxon>
        <taxon>Polyphaga</taxon>
        <taxon>Cucujiformia</taxon>
        <taxon>Chrysomeloidea</taxon>
        <taxon>Chrysomelidae</taxon>
        <taxon>Chrysomelinae</taxon>
        <taxon>Chrysomelini</taxon>
        <taxon>Phaedon</taxon>
    </lineage>
</organism>
<dbReference type="OrthoDB" id="8545473at2759"/>
<accession>A0A9N9SMA9</accession>
<evidence type="ECO:0000313" key="7">
    <source>
        <dbReference type="Proteomes" id="UP001153737"/>
    </source>
</evidence>
<dbReference type="Gene3D" id="2.170.300.10">
    <property type="entry name" value="Tie2 ligand-binding domain superfamily"/>
    <property type="match status" value="1"/>
</dbReference>
<dbReference type="EMBL" id="OU896713">
    <property type="protein sequence ID" value="CAG9823407.1"/>
    <property type="molecule type" value="Genomic_DNA"/>
</dbReference>
<keyword evidence="4" id="KW-0325">Glycoprotein</keyword>
<dbReference type="Proteomes" id="UP001153737">
    <property type="component" value="Chromosome 7"/>
</dbReference>